<proteinExistence type="predicted"/>
<reference evidence="1 2" key="1">
    <citation type="journal article" date="2019" name="Sci. Rep.">
        <title>Orb-weaving spider Araneus ventricosus genome elucidates the spidroin gene catalogue.</title>
        <authorList>
            <person name="Kono N."/>
            <person name="Nakamura H."/>
            <person name="Ohtoshi R."/>
            <person name="Moran D.A.P."/>
            <person name="Shinohara A."/>
            <person name="Yoshida Y."/>
            <person name="Fujiwara M."/>
            <person name="Mori M."/>
            <person name="Tomita M."/>
            <person name="Arakawa K."/>
        </authorList>
    </citation>
    <scope>NUCLEOTIDE SEQUENCE [LARGE SCALE GENOMIC DNA]</scope>
</reference>
<name>A0A4Y2LX06_ARAVE</name>
<protein>
    <submittedName>
        <fullName evidence="1">Uncharacterized protein</fullName>
    </submittedName>
</protein>
<comment type="caution">
    <text evidence="1">The sequence shown here is derived from an EMBL/GenBank/DDBJ whole genome shotgun (WGS) entry which is preliminary data.</text>
</comment>
<evidence type="ECO:0000313" key="1">
    <source>
        <dbReference type="EMBL" id="GBN19355.1"/>
    </source>
</evidence>
<dbReference type="EMBL" id="BGPR01006482">
    <property type="protein sequence ID" value="GBN19355.1"/>
    <property type="molecule type" value="Genomic_DNA"/>
</dbReference>
<dbReference type="OrthoDB" id="272985at2759"/>
<sequence>MSFTDLRTFERRVCETYKEACQLRGLLENDEQLNKALEEAAASRSPKILRYATNMSDAFSGTIMMKRKENLSEDILHQARIQLQNMDLYYCDIIFNRALIDTEDKIILLRGSDLKGLGLSQPNRNRDAKFADNVPQLGNGAITPDNQAGSLAMQSIEKVVKTEQKQKEPVFPNVVQHFIDYSWV</sequence>
<organism evidence="1 2">
    <name type="scientific">Araneus ventricosus</name>
    <name type="common">Orbweaver spider</name>
    <name type="synonym">Epeira ventricosa</name>
    <dbReference type="NCBI Taxonomy" id="182803"/>
    <lineage>
        <taxon>Eukaryota</taxon>
        <taxon>Metazoa</taxon>
        <taxon>Ecdysozoa</taxon>
        <taxon>Arthropoda</taxon>
        <taxon>Chelicerata</taxon>
        <taxon>Arachnida</taxon>
        <taxon>Araneae</taxon>
        <taxon>Araneomorphae</taxon>
        <taxon>Entelegynae</taxon>
        <taxon>Araneoidea</taxon>
        <taxon>Araneidae</taxon>
        <taxon>Araneus</taxon>
    </lineage>
</organism>
<accession>A0A4Y2LX06</accession>
<dbReference type="AlphaFoldDB" id="A0A4Y2LX06"/>
<gene>
    <name evidence="1" type="ORF">AVEN_61678_1</name>
</gene>
<keyword evidence="2" id="KW-1185">Reference proteome</keyword>
<evidence type="ECO:0000313" key="2">
    <source>
        <dbReference type="Proteomes" id="UP000499080"/>
    </source>
</evidence>
<dbReference type="Proteomes" id="UP000499080">
    <property type="component" value="Unassembled WGS sequence"/>
</dbReference>